<evidence type="ECO:0000313" key="1">
    <source>
        <dbReference type="EMBL" id="WDI32486.1"/>
    </source>
</evidence>
<dbReference type="AlphaFoldDB" id="A0AAF0CFH6"/>
<dbReference type="Proteomes" id="UP001214043">
    <property type="component" value="Chromosome"/>
</dbReference>
<dbReference type="Gene3D" id="3.40.50.150">
    <property type="entry name" value="Vaccinia Virus protein VP39"/>
    <property type="match status" value="1"/>
</dbReference>
<keyword evidence="2" id="KW-1185">Reference proteome</keyword>
<dbReference type="Pfam" id="PF05711">
    <property type="entry name" value="TylF"/>
    <property type="match status" value="1"/>
</dbReference>
<dbReference type="InterPro" id="IPR029063">
    <property type="entry name" value="SAM-dependent_MTases_sf"/>
</dbReference>
<dbReference type="RefSeq" id="WP_274494410.1">
    <property type="nucleotide sequence ID" value="NZ_CP118166.1"/>
</dbReference>
<accession>A0AAF0CFH6</accession>
<name>A0AAF0CFH6_9PROT</name>
<gene>
    <name evidence="1" type="ORF">PUV54_04665</name>
</gene>
<dbReference type="PANTHER" id="PTHR40036:SF1">
    <property type="entry name" value="MACROCIN O-METHYLTRANSFERASE"/>
    <property type="match status" value="1"/>
</dbReference>
<sequence>MSFKPDYDNPFEHENHFYLTADPTRMAKMLAHVDLYKRSIGLAGAVVECGVFKGASLMRFATLRRLFETETARKIIGFDIFGQFPDTAYEADKKKLKDFWEQAGRESISREELTAALERHGLDGNVELVAGDVLETIPAYIKAHPELKISFLNLDTDVYEPAKCIMEHLYDRVVPGGVILLDDYAVWAGETNAVDEFLADRGVRIEKPSFAATPCYIIKE</sequence>
<organism evidence="1 2">
    <name type="scientific">Hyphococcus flavus</name>
    <dbReference type="NCBI Taxonomy" id="1866326"/>
    <lineage>
        <taxon>Bacteria</taxon>
        <taxon>Pseudomonadati</taxon>
        <taxon>Pseudomonadota</taxon>
        <taxon>Alphaproteobacteria</taxon>
        <taxon>Parvularculales</taxon>
        <taxon>Parvularculaceae</taxon>
        <taxon>Hyphococcus</taxon>
    </lineage>
</organism>
<protein>
    <submittedName>
        <fullName evidence="1">Macrocin O-methyltransferase</fullName>
    </submittedName>
</protein>
<dbReference type="InterPro" id="IPR008884">
    <property type="entry name" value="TylF_MeTrfase"/>
</dbReference>
<dbReference type="SUPFAM" id="SSF53335">
    <property type="entry name" value="S-adenosyl-L-methionine-dependent methyltransferases"/>
    <property type="match status" value="1"/>
</dbReference>
<proteinExistence type="predicted"/>
<dbReference type="PANTHER" id="PTHR40036">
    <property type="entry name" value="MACROCIN O-METHYLTRANSFERASE"/>
    <property type="match status" value="1"/>
</dbReference>
<dbReference type="EMBL" id="CP118166">
    <property type="protein sequence ID" value="WDI32486.1"/>
    <property type="molecule type" value="Genomic_DNA"/>
</dbReference>
<evidence type="ECO:0000313" key="2">
    <source>
        <dbReference type="Proteomes" id="UP001214043"/>
    </source>
</evidence>
<dbReference type="KEGG" id="hfl:PUV54_04665"/>
<reference evidence="1" key="1">
    <citation type="submission" date="2023-02" db="EMBL/GenBank/DDBJ databases">
        <title>Genome sequence of Hyphococcus flavus.</title>
        <authorList>
            <person name="Rong J.-C."/>
            <person name="Zhao Q."/>
            <person name="Yi M."/>
            <person name="Wu J.-Y."/>
        </authorList>
    </citation>
    <scope>NUCLEOTIDE SEQUENCE</scope>
    <source>
        <strain evidence="1">MCCC 1K03223</strain>
    </source>
</reference>